<accession>A0A5B8I7P6</accession>
<proteinExistence type="predicted"/>
<dbReference type="RefSeq" id="WP_146364997.1">
    <property type="nucleotide sequence ID" value="NZ_CP042261.1"/>
</dbReference>
<dbReference type="OrthoDB" id="283083at2"/>
<reference evidence="2 3" key="1">
    <citation type="submission" date="2019-07" db="EMBL/GenBank/DDBJ databases">
        <title>Litoreibacter alkalisoli sp. nov., isolated from saline-alkaline soil.</title>
        <authorList>
            <person name="Wang S."/>
            <person name="Xu L."/>
            <person name="Xing Y.-T."/>
            <person name="Sun J.-Q."/>
        </authorList>
    </citation>
    <scope>NUCLEOTIDE SEQUENCE [LARGE SCALE GENOMIC DNA]</scope>
    <source>
        <strain evidence="2 3">LN3S51</strain>
    </source>
</reference>
<keyword evidence="3" id="KW-1185">Reference proteome</keyword>
<dbReference type="Pfam" id="PF14316">
    <property type="entry name" value="DUF4381"/>
    <property type="match status" value="1"/>
</dbReference>
<gene>
    <name evidence="2" type="ORF">FPZ52_08275</name>
</gene>
<sequence>MTVLAQAAPQSQDVPDAARENLVDLIQRLSEPPEPAPIAMTPQTPGWLVLGGFFLVLVSWLLWRWLDLRRRNAYRRAALAELERAKSDPAQIAEILRRTALAAYPREQVAGLSGSPWLEFLDNCGAGVLFGETVGQELLVAPYRKDAPASVDLFNAAEQWVRKHRVEKGSPSRARFRRRQEAVT</sequence>
<keyword evidence="1" id="KW-0812">Transmembrane</keyword>
<name>A0A5B8I7P6_9RHOB</name>
<evidence type="ECO:0000256" key="1">
    <source>
        <dbReference type="SAM" id="Phobius"/>
    </source>
</evidence>
<dbReference type="KEGG" id="lit:FPZ52_08275"/>
<dbReference type="Proteomes" id="UP000318483">
    <property type="component" value="Chromosome"/>
</dbReference>
<evidence type="ECO:0000313" key="2">
    <source>
        <dbReference type="EMBL" id="QDY69619.1"/>
    </source>
</evidence>
<keyword evidence="1" id="KW-0472">Membrane</keyword>
<keyword evidence="1" id="KW-1133">Transmembrane helix</keyword>
<dbReference type="EMBL" id="CP042261">
    <property type="protein sequence ID" value="QDY69619.1"/>
    <property type="molecule type" value="Genomic_DNA"/>
</dbReference>
<protein>
    <submittedName>
        <fullName evidence="2">DUF4381 domain-containing protein</fullName>
    </submittedName>
</protein>
<dbReference type="AlphaFoldDB" id="A0A5B8I7P6"/>
<evidence type="ECO:0000313" key="3">
    <source>
        <dbReference type="Proteomes" id="UP000318483"/>
    </source>
</evidence>
<dbReference type="InterPro" id="IPR025489">
    <property type="entry name" value="DUF4381"/>
</dbReference>
<feature type="transmembrane region" description="Helical" evidence="1">
    <location>
        <begin position="47"/>
        <end position="66"/>
    </location>
</feature>
<organism evidence="2 3">
    <name type="scientific">Qingshengfaniella alkalisoli</name>
    <dbReference type="NCBI Taxonomy" id="2599296"/>
    <lineage>
        <taxon>Bacteria</taxon>
        <taxon>Pseudomonadati</taxon>
        <taxon>Pseudomonadota</taxon>
        <taxon>Alphaproteobacteria</taxon>
        <taxon>Rhodobacterales</taxon>
        <taxon>Paracoccaceae</taxon>
        <taxon>Qingshengfaniella</taxon>
    </lineage>
</organism>